<evidence type="ECO:0000256" key="4">
    <source>
        <dbReference type="ARBA" id="ARBA00011245"/>
    </source>
</evidence>
<feature type="signal peptide" evidence="10">
    <location>
        <begin position="1"/>
        <end position="20"/>
    </location>
</feature>
<comment type="function">
    <text evidence="2">Secreted aspartic endopeptidase that allows assimilation of proteinaceous substrates. The scissile peptide bond is attacked by a nucleophilic water molecule activated by two aspartic residues in the active site. Shows a broad primary substrate specificity. Favors hydrophobic residues at the P1 and P1' positions, but can also activate trypsinogen and hydrolyze the B chain of insulin between positions 'Gly-20' and 'Glu-21'.</text>
</comment>
<evidence type="ECO:0000313" key="13">
    <source>
        <dbReference type="Proteomes" id="UP001149165"/>
    </source>
</evidence>
<name>A0A9W9G719_9EURO</name>
<dbReference type="EMBL" id="JAPQKH010000002">
    <property type="protein sequence ID" value="KAJ5113349.1"/>
    <property type="molecule type" value="Genomic_DNA"/>
</dbReference>
<dbReference type="PROSITE" id="PS00141">
    <property type="entry name" value="ASP_PROTEASE"/>
    <property type="match status" value="1"/>
</dbReference>
<dbReference type="Gene3D" id="2.40.70.10">
    <property type="entry name" value="Acid Proteases"/>
    <property type="match status" value="2"/>
</dbReference>
<keyword evidence="9" id="KW-0645">Protease</keyword>
<dbReference type="PROSITE" id="PS51767">
    <property type="entry name" value="PEPTIDASE_A1"/>
    <property type="match status" value="1"/>
</dbReference>
<dbReference type="SUPFAM" id="SSF50630">
    <property type="entry name" value="Acid proteases"/>
    <property type="match status" value="1"/>
</dbReference>
<comment type="similarity">
    <text evidence="3 9">Belongs to the peptidase A1 family.</text>
</comment>
<keyword evidence="7 9" id="KW-0378">Hydrolase</keyword>
<sequence>MKPSQLIPIIAPILLGTATAGSPRSRGQSSGQTLPLRATTYGSVFDVPVTIGNQTFQLLLDTGSSDTYVMEEGFTCVGSDNMIESRDQCQYSNRTYHESETYRQIPGQIFGIKYGAGTASGRMAYEQVTMGNTTVLSQKVGIANVSQPMGDYISSGLVGLAYPALTSAHPSNHTGNSTTYWRDRLVYSPLLNTMAEQGQIDPYFSLALAHTPQNASTSFGGYITLGGLPPVKHSSHFSTVPVEITSQLPLWYTSGKKTLSYWSLTVENATYGSSANNLTTNSTSFQVFVDSGNDKSYLPVELADAINARFDPPATKDSSGLYIVDCNAKSPEFGLTIGDQTFFHNGSDLIYKTSDGPCVSAVGSSESASVDGLNFNIIGVPLLKNVVAVFDFGKDQMRFAKTL</sequence>
<dbReference type="InterPro" id="IPR021109">
    <property type="entry name" value="Peptidase_aspartic_dom_sf"/>
</dbReference>
<dbReference type="OrthoDB" id="15189at2759"/>
<evidence type="ECO:0000256" key="8">
    <source>
        <dbReference type="PIRSR" id="PIRSR601461-1"/>
    </source>
</evidence>
<dbReference type="PRINTS" id="PR00792">
    <property type="entry name" value="PEPSIN"/>
</dbReference>
<dbReference type="Pfam" id="PF00026">
    <property type="entry name" value="Asp"/>
    <property type="match status" value="1"/>
</dbReference>
<evidence type="ECO:0000313" key="12">
    <source>
        <dbReference type="EMBL" id="KAJ5113349.1"/>
    </source>
</evidence>
<feature type="active site" evidence="8">
    <location>
        <position position="61"/>
    </location>
</feature>
<proteinExistence type="inferred from homology"/>
<feature type="chain" id="PRO_5040896197" description="penicillopepsin" evidence="10">
    <location>
        <begin position="21"/>
        <end position="403"/>
    </location>
</feature>
<keyword evidence="6 9" id="KW-0064">Aspartyl protease</keyword>
<dbReference type="PANTHER" id="PTHR47966">
    <property type="entry name" value="BETA-SITE APP-CLEAVING ENZYME, ISOFORM A-RELATED"/>
    <property type="match status" value="1"/>
</dbReference>
<keyword evidence="10" id="KW-0732">Signal</keyword>
<keyword evidence="13" id="KW-1185">Reference proteome</keyword>
<evidence type="ECO:0000256" key="3">
    <source>
        <dbReference type="ARBA" id="ARBA00007447"/>
    </source>
</evidence>
<comment type="subunit">
    <text evidence="4">Monomer.</text>
</comment>
<protein>
    <recommendedName>
        <fullName evidence="5">penicillopepsin</fullName>
        <ecNumber evidence="5">3.4.23.20</ecNumber>
    </recommendedName>
</protein>
<evidence type="ECO:0000256" key="7">
    <source>
        <dbReference type="ARBA" id="ARBA00022801"/>
    </source>
</evidence>
<reference evidence="12" key="2">
    <citation type="journal article" date="2023" name="IMA Fungus">
        <title>Comparative genomic study of the Penicillium genus elucidates a diverse pangenome and 15 lateral gene transfer events.</title>
        <authorList>
            <person name="Petersen C."/>
            <person name="Sorensen T."/>
            <person name="Nielsen M.R."/>
            <person name="Sondergaard T.E."/>
            <person name="Sorensen J.L."/>
            <person name="Fitzpatrick D.A."/>
            <person name="Frisvad J.C."/>
            <person name="Nielsen K.L."/>
        </authorList>
    </citation>
    <scope>NUCLEOTIDE SEQUENCE</scope>
    <source>
        <strain evidence="12">IBT 30069</strain>
    </source>
</reference>
<dbReference type="CDD" id="cd05471">
    <property type="entry name" value="pepsin_like"/>
    <property type="match status" value="1"/>
</dbReference>
<dbReference type="InterPro" id="IPR001461">
    <property type="entry name" value="Aspartic_peptidase_A1"/>
</dbReference>
<comment type="catalytic activity">
    <reaction evidence="1">
        <text>Hydrolysis of proteins with broad specificity similar to that of pepsin A, preferring hydrophobic residues at P1 and P1', but also cleaving 20-Gly-|-Glu-21 in the B chain of insulin. Clots milk, and activates trypsinogen.</text>
        <dbReference type="EC" id="3.4.23.20"/>
    </reaction>
</comment>
<comment type="caution">
    <text evidence="12">The sequence shown here is derived from an EMBL/GenBank/DDBJ whole genome shotgun (WGS) entry which is preliminary data.</text>
</comment>
<dbReference type="Proteomes" id="UP001149165">
    <property type="component" value="Unassembled WGS sequence"/>
</dbReference>
<dbReference type="InterPro" id="IPR001969">
    <property type="entry name" value="Aspartic_peptidase_AS"/>
</dbReference>
<organism evidence="12 13">
    <name type="scientific">Penicillium angulare</name>
    <dbReference type="NCBI Taxonomy" id="116970"/>
    <lineage>
        <taxon>Eukaryota</taxon>
        <taxon>Fungi</taxon>
        <taxon>Dikarya</taxon>
        <taxon>Ascomycota</taxon>
        <taxon>Pezizomycotina</taxon>
        <taxon>Eurotiomycetes</taxon>
        <taxon>Eurotiomycetidae</taxon>
        <taxon>Eurotiales</taxon>
        <taxon>Aspergillaceae</taxon>
        <taxon>Penicillium</taxon>
    </lineage>
</organism>
<evidence type="ECO:0000256" key="1">
    <source>
        <dbReference type="ARBA" id="ARBA00000043"/>
    </source>
</evidence>
<evidence type="ECO:0000256" key="9">
    <source>
        <dbReference type="RuleBase" id="RU000454"/>
    </source>
</evidence>
<dbReference type="PANTHER" id="PTHR47966:SF47">
    <property type="entry name" value="ENDOPEPTIDASE, PUTATIVE (AFU_ORTHOLOGUE AFUA_3G01220)-RELATED"/>
    <property type="match status" value="1"/>
</dbReference>
<dbReference type="AlphaFoldDB" id="A0A9W9G719"/>
<feature type="active site" evidence="8">
    <location>
        <position position="290"/>
    </location>
</feature>
<dbReference type="GO" id="GO:0004190">
    <property type="term" value="F:aspartic-type endopeptidase activity"/>
    <property type="evidence" value="ECO:0007669"/>
    <property type="project" value="UniProtKB-KW"/>
</dbReference>
<dbReference type="EC" id="3.4.23.20" evidence="5"/>
<evidence type="ECO:0000256" key="5">
    <source>
        <dbReference type="ARBA" id="ARBA00013206"/>
    </source>
</evidence>
<evidence type="ECO:0000256" key="10">
    <source>
        <dbReference type="SAM" id="SignalP"/>
    </source>
</evidence>
<dbReference type="GO" id="GO:0006508">
    <property type="term" value="P:proteolysis"/>
    <property type="evidence" value="ECO:0007669"/>
    <property type="project" value="UniProtKB-KW"/>
</dbReference>
<reference evidence="12" key="1">
    <citation type="submission" date="2022-11" db="EMBL/GenBank/DDBJ databases">
        <authorList>
            <person name="Petersen C."/>
        </authorList>
    </citation>
    <scope>NUCLEOTIDE SEQUENCE</scope>
    <source>
        <strain evidence="12">IBT 30069</strain>
    </source>
</reference>
<accession>A0A9W9G719</accession>
<dbReference type="InterPro" id="IPR034164">
    <property type="entry name" value="Pepsin-like_dom"/>
</dbReference>
<evidence type="ECO:0000256" key="2">
    <source>
        <dbReference type="ARBA" id="ARBA00002983"/>
    </source>
</evidence>
<feature type="domain" description="Peptidase A1" evidence="11">
    <location>
        <begin position="45"/>
        <end position="400"/>
    </location>
</feature>
<dbReference type="InterPro" id="IPR033121">
    <property type="entry name" value="PEPTIDASE_A1"/>
</dbReference>
<dbReference type="GO" id="GO:0000324">
    <property type="term" value="C:fungal-type vacuole"/>
    <property type="evidence" value="ECO:0007669"/>
    <property type="project" value="TreeGrafter"/>
</dbReference>
<evidence type="ECO:0000256" key="6">
    <source>
        <dbReference type="ARBA" id="ARBA00022750"/>
    </source>
</evidence>
<gene>
    <name evidence="12" type="ORF">N7456_001883</name>
</gene>
<evidence type="ECO:0000259" key="11">
    <source>
        <dbReference type="PROSITE" id="PS51767"/>
    </source>
</evidence>